<dbReference type="RefSeq" id="WP_092780868.1">
    <property type="nucleotide sequence ID" value="NZ_FNAP01000001.1"/>
</dbReference>
<dbReference type="AlphaFoldDB" id="A0A1G6WSZ5"/>
<evidence type="ECO:0000256" key="3">
    <source>
        <dbReference type="ARBA" id="ARBA00022989"/>
    </source>
</evidence>
<keyword evidence="3 5" id="KW-1133">Transmembrane helix</keyword>
<keyword evidence="4 5" id="KW-0472">Membrane</keyword>
<organism evidence="6 7">
    <name type="scientific">Rhodospira trueperi</name>
    <dbReference type="NCBI Taxonomy" id="69960"/>
    <lineage>
        <taxon>Bacteria</taxon>
        <taxon>Pseudomonadati</taxon>
        <taxon>Pseudomonadota</taxon>
        <taxon>Alphaproteobacteria</taxon>
        <taxon>Rhodospirillales</taxon>
        <taxon>Rhodospirillaceae</taxon>
        <taxon>Rhodospira</taxon>
    </lineage>
</organism>
<feature type="transmembrane region" description="Helical" evidence="5">
    <location>
        <begin position="69"/>
        <end position="89"/>
    </location>
</feature>
<dbReference type="OrthoDB" id="8909678at2"/>
<dbReference type="Proteomes" id="UP000199412">
    <property type="component" value="Unassembled WGS sequence"/>
</dbReference>
<protein>
    <submittedName>
        <fullName evidence="6">Fumarate reductase subunit C</fullName>
    </submittedName>
</protein>
<gene>
    <name evidence="6" type="ORF">SAMN05421720_101243</name>
</gene>
<dbReference type="Gene3D" id="1.20.1300.10">
    <property type="entry name" value="Fumarate reductase/succinate dehydrogenase, transmembrane subunit"/>
    <property type="match status" value="1"/>
</dbReference>
<evidence type="ECO:0000313" key="7">
    <source>
        <dbReference type="Proteomes" id="UP000199412"/>
    </source>
</evidence>
<dbReference type="GO" id="GO:0016020">
    <property type="term" value="C:membrane"/>
    <property type="evidence" value="ECO:0007669"/>
    <property type="project" value="InterPro"/>
</dbReference>
<dbReference type="InterPro" id="IPR034804">
    <property type="entry name" value="SQR/QFR_C/D"/>
</dbReference>
<sequence>MSRNPYVREVPRTTWYMRNNRYIRYMLREVSCVFIGLYAASLTVGLVRLAQGDNEWTHYLNGISSPTGILFSLLAFGFACYHSITWFNVTPRAMRIPKGDGFVPGPAIVSAHYIIWAVVSLVFLLMMGVL</sequence>
<evidence type="ECO:0000313" key="6">
    <source>
        <dbReference type="EMBL" id="SDD68337.1"/>
    </source>
</evidence>
<dbReference type="EMBL" id="FNAP01000001">
    <property type="protein sequence ID" value="SDD68337.1"/>
    <property type="molecule type" value="Genomic_DNA"/>
</dbReference>
<keyword evidence="1" id="KW-1003">Cell membrane</keyword>
<dbReference type="SUPFAM" id="SSF81343">
    <property type="entry name" value="Fumarate reductase respiratory complex transmembrane subunits"/>
    <property type="match status" value="1"/>
</dbReference>
<dbReference type="Pfam" id="PF02300">
    <property type="entry name" value="Fumarate_red_C"/>
    <property type="match status" value="1"/>
</dbReference>
<feature type="transmembrane region" description="Helical" evidence="5">
    <location>
        <begin position="25"/>
        <end position="49"/>
    </location>
</feature>
<dbReference type="InterPro" id="IPR003510">
    <property type="entry name" value="Fumarate_red_C"/>
</dbReference>
<name>A0A1G6WSZ5_9PROT</name>
<dbReference type="STRING" id="69960.SAMN05421720_101243"/>
<accession>A0A1G6WSZ5</accession>
<reference evidence="6 7" key="1">
    <citation type="submission" date="2016-10" db="EMBL/GenBank/DDBJ databases">
        <authorList>
            <person name="de Groot N.N."/>
        </authorList>
    </citation>
    <scope>NUCLEOTIDE SEQUENCE [LARGE SCALE GENOMIC DNA]</scope>
    <source>
        <strain evidence="6 7">ATCC 700224</strain>
    </source>
</reference>
<evidence type="ECO:0000256" key="2">
    <source>
        <dbReference type="ARBA" id="ARBA00022692"/>
    </source>
</evidence>
<evidence type="ECO:0000256" key="5">
    <source>
        <dbReference type="SAM" id="Phobius"/>
    </source>
</evidence>
<keyword evidence="2 5" id="KW-0812">Transmembrane</keyword>
<proteinExistence type="predicted"/>
<evidence type="ECO:0000256" key="1">
    <source>
        <dbReference type="ARBA" id="ARBA00022475"/>
    </source>
</evidence>
<feature type="transmembrane region" description="Helical" evidence="5">
    <location>
        <begin position="101"/>
        <end position="127"/>
    </location>
</feature>
<keyword evidence="7" id="KW-1185">Reference proteome</keyword>
<evidence type="ECO:0000256" key="4">
    <source>
        <dbReference type="ARBA" id="ARBA00023136"/>
    </source>
</evidence>